<evidence type="ECO:0000256" key="6">
    <source>
        <dbReference type="SAM" id="Coils"/>
    </source>
</evidence>
<keyword evidence="9" id="KW-1185">Reference proteome</keyword>
<organism evidence="8 9">
    <name type="scientific">Oryza glaberrima</name>
    <name type="common">African rice</name>
    <dbReference type="NCBI Taxonomy" id="4538"/>
    <lineage>
        <taxon>Eukaryota</taxon>
        <taxon>Viridiplantae</taxon>
        <taxon>Streptophyta</taxon>
        <taxon>Embryophyta</taxon>
        <taxon>Tracheophyta</taxon>
        <taxon>Spermatophyta</taxon>
        <taxon>Magnoliopsida</taxon>
        <taxon>Liliopsida</taxon>
        <taxon>Poales</taxon>
        <taxon>Poaceae</taxon>
        <taxon>BOP clade</taxon>
        <taxon>Oryzoideae</taxon>
        <taxon>Oryzeae</taxon>
        <taxon>Oryzinae</taxon>
        <taxon>Oryza</taxon>
    </lineage>
</organism>
<dbReference type="OMA" id="AGAWMEV"/>
<dbReference type="Gramene" id="ORGLA11G0140600.1">
    <property type="protein sequence ID" value="ORGLA11G0140600.1"/>
    <property type="gene ID" value="ORGLA11G0140600"/>
</dbReference>
<evidence type="ECO:0000256" key="1">
    <source>
        <dbReference type="ARBA" id="ARBA00008894"/>
    </source>
</evidence>
<accession>I1R0W4</accession>
<keyword evidence="2" id="KW-0433">Leucine-rich repeat</keyword>
<dbReference type="PANTHER" id="PTHR19338">
    <property type="entry name" value="TRANSLOCASE OF INNER MITOCHONDRIAL MEMBRANE 13 HOMOLOG"/>
    <property type="match status" value="1"/>
</dbReference>
<dbReference type="GO" id="GO:0000166">
    <property type="term" value="F:nucleotide binding"/>
    <property type="evidence" value="ECO:0007669"/>
    <property type="project" value="UniProtKB-KW"/>
</dbReference>
<reference evidence="8 9" key="2">
    <citation type="submission" date="2018-04" db="EMBL/GenBank/DDBJ databases">
        <title>OglaRS2 (Oryza glaberrima Reference Sequence Version 2).</title>
        <authorList>
            <person name="Zhang J."/>
            <person name="Kudrna D."/>
            <person name="Lee S."/>
            <person name="Talag J."/>
            <person name="Rajasekar S."/>
            <person name="Wing R.A."/>
        </authorList>
    </citation>
    <scope>NUCLEOTIDE SEQUENCE [LARGE SCALE GENOMIC DNA]</scope>
    <source>
        <strain evidence="8 9">cv. IRGC 96717</strain>
    </source>
</reference>
<dbReference type="Proteomes" id="UP000007306">
    <property type="component" value="Chromosome 11"/>
</dbReference>
<dbReference type="GO" id="GO:0006952">
    <property type="term" value="P:defense response"/>
    <property type="evidence" value="ECO:0007669"/>
    <property type="project" value="UniProtKB-KW"/>
</dbReference>
<sequence length="105" mass="11758">GTLILGILEPCRFSIDRPSLEIKAKLSLISRAGAWMEVVTGAMGALLSKLGNLLKEEYKLHRNLREEITFLKSELESMEAALLKVSEAPIDQPPDRQVKIWARDV</sequence>
<protein>
    <recommendedName>
        <fullName evidence="7">Disease resistance N-terminal domain-containing protein</fullName>
    </recommendedName>
</protein>
<feature type="coiled-coil region" evidence="6">
    <location>
        <begin position="54"/>
        <end position="81"/>
    </location>
</feature>
<dbReference type="PANTHER" id="PTHR19338:SF53">
    <property type="entry name" value="RX N-TERMINAL DOMAIN-CONTAINING PROTEIN"/>
    <property type="match status" value="1"/>
</dbReference>
<dbReference type="AlphaFoldDB" id="I1R0W4"/>
<dbReference type="Pfam" id="PF18052">
    <property type="entry name" value="Rx_N"/>
    <property type="match status" value="1"/>
</dbReference>
<keyword evidence="5" id="KW-0611">Plant defense</keyword>
<comment type="similarity">
    <text evidence="1">Belongs to the disease resistance NB-LRR family.</text>
</comment>
<evidence type="ECO:0000313" key="9">
    <source>
        <dbReference type="Proteomes" id="UP000007306"/>
    </source>
</evidence>
<evidence type="ECO:0000256" key="2">
    <source>
        <dbReference type="ARBA" id="ARBA00022614"/>
    </source>
</evidence>
<name>I1R0W4_ORYGL</name>
<evidence type="ECO:0000256" key="3">
    <source>
        <dbReference type="ARBA" id="ARBA00022737"/>
    </source>
</evidence>
<keyword evidence="4" id="KW-0547">Nucleotide-binding</keyword>
<dbReference type="InterPro" id="IPR041118">
    <property type="entry name" value="Rx_N"/>
</dbReference>
<feature type="domain" description="Disease resistance N-terminal" evidence="7">
    <location>
        <begin position="42"/>
        <end position="105"/>
    </location>
</feature>
<dbReference type="HOGENOM" id="CLU_2243450_0_0_1"/>
<dbReference type="EnsemblPlants" id="ORGLA11G0140600.1">
    <property type="protein sequence ID" value="ORGLA11G0140600.1"/>
    <property type="gene ID" value="ORGLA11G0140600"/>
</dbReference>
<keyword evidence="3" id="KW-0677">Repeat</keyword>
<evidence type="ECO:0000256" key="5">
    <source>
        <dbReference type="ARBA" id="ARBA00022821"/>
    </source>
</evidence>
<evidence type="ECO:0000256" key="4">
    <source>
        <dbReference type="ARBA" id="ARBA00022741"/>
    </source>
</evidence>
<evidence type="ECO:0000259" key="7">
    <source>
        <dbReference type="Pfam" id="PF18052"/>
    </source>
</evidence>
<reference evidence="8" key="1">
    <citation type="submission" date="2015-06" db="UniProtKB">
        <authorList>
            <consortium name="EnsemblPlants"/>
        </authorList>
    </citation>
    <scope>IDENTIFICATION</scope>
</reference>
<dbReference type="Gene3D" id="1.20.5.4130">
    <property type="match status" value="1"/>
</dbReference>
<proteinExistence type="inferred from homology"/>
<evidence type="ECO:0000313" key="8">
    <source>
        <dbReference type="EnsemblPlants" id="ORGLA11G0140600.1"/>
    </source>
</evidence>
<keyword evidence="6" id="KW-0175">Coiled coil</keyword>